<keyword evidence="3" id="KW-1185">Reference proteome</keyword>
<feature type="chain" id="PRO_5040127385" evidence="1">
    <location>
        <begin position="22"/>
        <end position="54"/>
    </location>
</feature>
<proteinExistence type="predicted"/>
<protein>
    <submittedName>
        <fullName evidence="2">Uncharacterized protein</fullName>
    </submittedName>
</protein>
<evidence type="ECO:0000313" key="3">
    <source>
        <dbReference type="Proteomes" id="UP000886653"/>
    </source>
</evidence>
<dbReference type="EMBL" id="MU167319">
    <property type="protein sequence ID" value="KAG0143434.1"/>
    <property type="molecule type" value="Genomic_DNA"/>
</dbReference>
<evidence type="ECO:0000256" key="1">
    <source>
        <dbReference type="SAM" id="SignalP"/>
    </source>
</evidence>
<feature type="signal peptide" evidence="1">
    <location>
        <begin position="1"/>
        <end position="21"/>
    </location>
</feature>
<name>A0A9P6NG00_9BASI</name>
<dbReference type="AlphaFoldDB" id="A0A9P6NG00"/>
<gene>
    <name evidence="2" type="ORF">CROQUDRAFT_661226</name>
</gene>
<dbReference type="Proteomes" id="UP000886653">
    <property type="component" value="Unassembled WGS sequence"/>
</dbReference>
<sequence length="54" mass="5847">MMVKARQVVIYLAWLVRVGFLLVPEADCRLKLPELSGGAGWAVGVGTRGRGDSF</sequence>
<keyword evidence="1" id="KW-0732">Signal</keyword>
<accession>A0A9P6NG00</accession>
<feature type="non-terminal residue" evidence="2">
    <location>
        <position position="54"/>
    </location>
</feature>
<evidence type="ECO:0000313" key="2">
    <source>
        <dbReference type="EMBL" id="KAG0143434.1"/>
    </source>
</evidence>
<comment type="caution">
    <text evidence="2">The sequence shown here is derived from an EMBL/GenBank/DDBJ whole genome shotgun (WGS) entry which is preliminary data.</text>
</comment>
<reference evidence="2" key="1">
    <citation type="submission" date="2013-11" db="EMBL/GenBank/DDBJ databases">
        <title>Genome sequence of the fusiform rust pathogen reveals effectors for host alternation and coevolution with pine.</title>
        <authorList>
            <consortium name="DOE Joint Genome Institute"/>
            <person name="Smith K."/>
            <person name="Pendleton A."/>
            <person name="Kubisiak T."/>
            <person name="Anderson C."/>
            <person name="Salamov A."/>
            <person name="Aerts A."/>
            <person name="Riley R."/>
            <person name="Clum A."/>
            <person name="Lindquist E."/>
            <person name="Ence D."/>
            <person name="Campbell M."/>
            <person name="Kronenberg Z."/>
            <person name="Feau N."/>
            <person name="Dhillon B."/>
            <person name="Hamelin R."/>
            <person name="Burleigh J."/>
            <person name="Smith J."/>
            <person name="Yandell M."/>
            <person name="Nelson C."/>
            <person name="Grigoriev I."/>
            <person name="Davis J."/>
        </authorList>
    </citation>
    <scope>NUCLEOTIDE SEQUENCE</scope>
    <source>
        <strain evidence="2">G11</strain>
    </source>
</reference>
<organism evidence="2 3">
    <name type="scientific">Cronartium quercuum f. sp. fusiforme G11</name>
    <dbReference type="NCBI Taxonomy" id="708437"/>
    <lineage>
        <taxon>Eukaryota</taxon>
        <taxon>Fungi</taxon>
        <taxon>Dikarya</taxon>
        <taxon>Basidiomycota</taxon>
        <taxon>Pucciniomycotina</taxon>
        <taxon>Pucciniomycetes</taxon>
        <taxon>Pucciniales</taxon>
        <taxon>Coleosporiaceae</taxon>
        <taxon>Cronartium</taxon>
    </lineage>
</organism>